<gene>
    <name evidence="4" type="ORF">WJX75_003674</name>
</gene>
<dbReference type="Pfam" id="PF01709">
    <property type="entry name" value="Transcrip_reg"/>
    <property type="match status" value="1"/>
</dbReference>
<comment type="similarity">
    <text evidence="1">Belongs to the TACO1 family.</text>
</comment>
<protein>
    <recommendedName>
        <fullName evidence="6">DUF28-domain-containing protein</fullName>
    </recommendedName>
</protein>
<dbReference type="Gene3D" id="3.30.70.980">
    <property type="match status" value="2"/>
</dbReference>
<dbReference type="PANTHER" id="PTHR12532">
    <property type="entry name" value="TRANSLATIONAL ACTIVATOR OF CYTOCHROME C OXIDASE 1"/>
    <property type="match status" value="1"/>
</dbReference>
<evidence type="ECO:0000313" key="4">
    <source>
        <dbReference type="EMBL" id="KAK9902716.1"/>
    </source>
</evidence>
<organism evidence="4 5">
    <name type="scientific">Coccomyxa subellipsoidea</name>
    <dbReference type="NCBI Taxonomy" id="248742"/>
    <lineage>
        <taxon>Eukaryota</taxon>
        <taxon>Viridiplantae</taxon>
        <taxon>Chlorophyta</taxon>
        <taxon>core chlorophytes</taxon>
        <taxon>Trebouxiophyceae</taxon>
        <taxon>Trebouxiophyceae incertae sedis</taxon>
        <taxon>Coccomyxaceae</taxon>
        <taxon>Coccomyxa</taxon>
    </lineage>
</organism>
<dbReference type="HAMAP" id="MF_00693">
    <property type="entry name" value="Transcrip_reg_TACO1"/>
    <property type="match status" value="1"/>
</dbReference>
<keyword evidence="5" id="KW-1185">Reference proteome</keyword>
<name>A0ABR2YDW1_9CHLO</name>
<dbReference type="EMBL" id="JALJOT010000015">
    <property type="protein sequence ID" value="KAK9902716.1"/>
    <property type="molecule type" value="Genomic_DNA"/>
</dbReference>
<dbReference type="PANTHER" id="PTHR12532:SF0">
    <property type="entry name" value="TRANSLATIONAL ACTIVATOR OF CYTOCHROME C OXIDASE 1"/>
    <property type="match status" value="1"/>
</dbReference>
<evidence type="ECO:0000259" key="3">
    <source>
        <dbReference type="Pfam" id="PF20772"/>
    </source>
</evidence>
<dbReference type="SUPFAM" id="SSF75625">
    <property type="entry name" value="YebC-like"/>
    <property type="match status" value="1"/>
</dbReference>
<dbReference type="InterPro" id="IPR002876">
    <property type="entry name" value="Transcrip_reg_TACO1-like"/>
</dbReference>
<dbReference type="InterPro" id="IPR049083">
    <property type="entry name" value="TACO1_YebC_N"/>
</dbReference>
<sequence length="274" mass="28924">MPKRTSLGRQLTMLLRQQRRGFRLMPPVCMGRRSAKIAGRKGAQDAKKAKVWGILAKKIVQAAKAGGADPAGNAKLAEVLKAAKAAEVPKDVVDRNLKKASDKAQADFQEVTYEAYGAGGTGFIAECLTDNVNRSATDVRTAIVKAGGKMADSGSVLFNFQRCGVVMVIGSSEEKVMDAAAEAGADDVVPAVGEEGVIEGYKVLTSSEEFAAVRDRILEMGLEVDHDSSGLIFAPLTSVEVGDAAFEVNEAILERLLAVDDVDAVHTNCAGLQT</sequence>
<dbReference type="NCBIfam" id="NF009044">
    <property type="entry name" value="PRK12378.1"/>
    <property type="match status" value="1"/>
</dbReference>
<dbReference type="InterPro" id="IPR017856">
    <property type="entry name" value="Integrase-like_N"/>
</dbReference>
<dbReference type="Pfam" id="PF20772">
    <property type="entry name" value="TACO1_YebC_N"/>
    <property type="match status" value="1"/>
</dbReference>
<dbReference type="Gene3D" id="1.10.10.200">
    <property type="match status" value="1"/>
</dbReference>
<dbReference type="InterPro" id="IPR029072">
    <property type="entry name" value="YebC-like"/>
</dbReference>
<proteinExistence type="inferred from homology"/>
<evidence type="ECO:0000259" key="2">
    <source>
        <dbReference type="Pfam" id="PF01709"/>
    </source>
</evidence>
<feature type="domain" description="TACO1/YebC-like N-terminal" evidence="3">
    <location>
        <begin position="33"/>
        <end position="102"/>
    </location>
</feature>
<evidence type="ECO:0000256" key="1">
    <source>
        <dbReference type="ARBA" id="ARBA00008724"/>
    </source>
</evidence>
<dbReference type="InterPro" id="IPR048300">
    <property type="entry name" value="TACO1_YebC-like_2nd/3rd_dom"/>
</dbReference>
<feature type="domain" description="TACO1/YebC-like second and third" evidence="2">
    <location>
        <begin position="108"/>
        <end position="268"/>
    </location>
</feature>
<evidence type="ECO:0008006" key="6">
    <source>
        <dbReference type="Google" id="ProtNLM"/>
    </source>
</evidence>
<reference evidence="4 5" key="1">
    <citation type="journal article" date="2024" name="Nat. Commun.">
        <title>Phylogenomics reveals the evolutionary origins of lichenization in chlorophyte algae.</title>
        <authorList>
            <person name="Puginier C."/>
            <person name="Libourel C."/>
            <person name="Otte J."/>
            <person name="Skaloud P."/>
            <person name="Haon M."/>
            <person name="Grisel S."/>
            <person name="Petersen M."/>
            <person name="Berrin J.G."/>
            <person name="Delaux P.M."/>
            <person name="Dal Grande F."/>
            <person name="Keller J."/>
        </authorList>
    </citation>
    <scope>NUCLEOTIDE SEQUENCE [LARGE SCALE GENOMIC DNA]</scope>
    <source>
        <strain evidence="4 5">SAG 216-7</strain>
    </source>
</reference>
<comment type="caution">
    <text evidence="4">The sequence shown here is derived from an EMBL/GenBank/DDBJ whole genome shotgun (WGS) entry which is preliminary data.</text>
</comment>
<evidence type="ECO:0000313" key="5">
    <source>
        <dbReference type="Proteomes" id="UP001491310"/>
    </source>
</evidence>
<dbReference type="Proteomes" id="UP001491310">
    <property type="component" value="Unassembled WGS sequence"/>
</dbReference>
<dbReference type="InterPro" id="IPR026564">
    <property type="entry name" value="Transcrip_reg_TACO1-like_dom3"/>
</dbReference>
<accession>A0ABR2YDW1</accession>